<keyword evidence="2" id="KW-1185">Reference proteome</keyword>
<sequence>MKKRHIARKEIIVLGRPSRSTKPSRPSEDLLPSNEFVYATAHWELLNVISPHCWEVEQHQNGAQMPCMTANETSVAKLMIRKTKCTVCDAEMKLGRFLSEGYLMLRRGNRHQLHNTEKRQLKISRF</sequence>
<comment type="caution">
    <text evidence="1">The sequence shown here is derived from an EMBL/GenBank/DDBJ whole genome shotgun (WGS) entry which is preliminary data.</text>
</comment>
<organism evidence="1 2">
    <name type="scientific">Araneus ventricosus</name>
    <name type="common">Orbweaver spider</name>
    <name type="synonym">Epeira ventricosa</name>
    <dbReference type="NCBI Taxonomy" id="182803"/>
    <lineage>
        <taxon>Eukaryota</taxon>
        <taxon>Metazoa</taxon>
        <taxon>Ecdysozoa</taxon>
        <taxon>Arthropoda</taxon>
        <taxon>Chelicerata</taxon>
        <taxon>Arachnida</taxon>
        <taxon>Araneae</taxon>
        <taxon>Araneomorphae</taxon>
        <taxon>Entelegynae</taxon>
        <taxon>Araneoidea</taxon>
        <taxon>Araneidae</taxon>
        <taxon>Araneus</taxon>
    </lineage>
</organism>
<dbReference type="AlphaFoldDB" id="A0A4Y2FIK6"/>
<evidence type="ECO:0000313" key="1">
    <source>
        <dbReference type="EMBL" id="GBM41081.1"/>
    </source>
</evidence>
<protein>
    <submittedName>
        <fullName evidence="1">Uncharacterized protein</fullName>
    </submittedName>
</protein>
<gene>
    <name evidence="1" type="ORF">AVEN_28854_1</name>
</gene>
<proteinExistence type="predicted"/>
<name>A0A4Y2FIK6_ARAVE</name>
<reference evidence="1 2" key="1">
    <citation type="journal article" date="2019" name="Sci. Rep.">
        <title>Orb-weaving spider Araneus ventricosus genome elucidates the spidroin gene catalogue.</title>
        <authorList>
            <person name="Kono N."/>
            <person name="Nakamura H."/>
            <person name="Ohtoshi R."/>
            <person name="Moran D.A.P."/>
            <person name="Shinohara A."/>
            <person name="Yoshida Y."/>
            <person name="Fujiwara M."/>
            <person name="Mori M."/>
            <person name="Tomita M."/>
            <person name="Arakawa K."/>
        </authorList>
    </citation>
    <scope>NUCLEOTIDE SEQUENCE [LARGE SCALE GENOMIC DNA]</scope>
</reference>
<dbReference type="Proteomes" id="UP000499080">
    <property type="component" value="Unassembled WGS sequence"/>
</dbReference>
<evidence type="ECO:0000313" key="2">
    <source>
        <dbReference type="Proteomes" id="UP000499080"/>
    </source>
</evidence>
<dbReference type="EMBL" id="BGPR01000951">
    <property type="protein sequence ID" value="GBM41081.1"/>
    <property type="molecule type" value="Genomic_DNA"/>
</dbReference>
<accession>A0A4Y2FIK6</accession>